<dbReference type="AlphaFoldDB" id="A0A314UT21"/>
<keyword evidence="6" id="KW-1185">Reference proteome</keyword>
<keyword evidence="1" id="KW-0677">Repeat</keyword>
<feature type="domain" description="Disease resistance N-terminal" evidence="4">
    <location>
        <begin position="5"/>
        <end position="89"/>
    </location>
</feature>
<dbReference type="InterPro" id="IPR041118">
    <property type="entry name" value="Rx_N"/>
</dbReference>
<dbReference type="STRING" id="2094558.A0A314UT21"/>
<dbReference type="Gene3D" id="1.20.5.4130">
    <property type="match status" value="1"/>
</dbReference>
<name>A0A314UT21_PRUYE</name>
<proteinExistence type="predicted"/>
<comment type="caution">
    <text evidence="5">The sequence shown here is derived from an EMBL/GenBank/DDBJ whole genome shotgun (WGS) entry which is preliminary data.</text>
</comment>
<evidence type="ECO:0000259" key="4">
    <source>
        <dbReference type="Pfam" id="PF18052"/>
    </source>
</evidence>
<keyword evidence="2" id="KW-0547">Nucleotide-binding</keyword>
<evidence type="ECO:0000256" key="3">
    <source>
        <dbReference type="ARBA" id="ARBA00022821"/>
    </source>
</evidence>
<evidence type="ECO:0000256" key="2">
    <source>
        <dbReference type="ARBA" id="ARBA00022741"/>
    </source>
</evidence>
<organism evidence="5 6">
    <name type="scientific">Prunus yedoensis var. nudiflora</name>
    <dbReference type="NCBI Taxonomy" id="2094558"/>
    <lineage>
        <taxon>Eukaryota</taxon>
        <taxon>Viridiplantae</taxon>
        <taxon>Streptophyta</taxon>
        <taxon>Embryophyta</taxon>
        <taxon>Tracheophyta</taxon>
        <taxon>Spermatophyta</taxon>
        <taxon>Magnoliopsida</taxon>
        <taxon>eudicotyledons</taxon>
        <taxon>Gunneridae</taxon>
        <taxon>Pentapetalae</taxon>
        <taxon>rosids</taxon>
        <taxon>fabids</taxon>
        <taxon>Rosales</taxon>
        <taxon>Rosaceae</taxon>
        <taxon>Amygdaloideae</taxon>
        <taxon>Amygdaleae</taxon>
        <taxon>Prunus</taxon>
    </lineage>
</organism>
<evidence type="ECO:0000256" key="1">
    <source>
        <dbReference type="ARBA" id="ARBA00022737"/>
    </source>
</evidence>
<dbReference type="OrthoDB" id="3027644at2759"/>
<dbReference type="PANTHER" id="PTHR19338">
    <property type="entry name" value="TRANSLOCASE OF INNER MITOCHONDRIAL MEMBRANE 13 HOMOLOG"/>
    <property type="match status" value="1"/>
</dbReference>
<dbReference type="Proteomes" id="UP000250321">
    <property type="component" value="Unassembled WGS sequence"/>
</dbReference>
<dbReference type="EMBL" id="PJQY01003042">
    <property type="protein sequence ID" value="PQM40675.1"/>
    <property type="molecule type" value="Genomic_DNA"/>
</dbReference>
<keyword evidence="3" id="KW-0611">Plant defense</keyword>
<dbReference type="CDD" id="cd14798">
    <property type="entry name" value="RX-CC_like"/>
    <property type="match status" value="1"/>
</dbReference>
<dbReference type="GO" id="GO:0006952">
    <property type="term" value="P:defense response"/>
    <property type="evidence" value="ECO:0007669"/>
    <property type="project" value="UniProtKB-KW"/>
</dbReference>
<evidence type="ECO:0000313" key="5">
    <source>
        <dbReference type="EMBL" id="PQM40675.1"/>
    </source>
</evidence>
<dbReference type="GO" id="GO:0000166">
    <property type="term" value="F:nucleotide binding"/>
    <property type="evidence" value="ECO:0007669"/>
    <property type="project" value="UniProtKB-KW"/>
</dbReference>
<dbReference type="InterPro" id="IPR038005">
    <property type="entry name" value="RX-like_CC"/>
</dbReference>
<sequence>MAEFVVSTVVEKLTNWITEEALLLEGVGDKVEQLRDGLRWMQSFLKDADAEQEKNERLRNWVSQIREVALDVEDVIETYIAEAASHSSWNIAAKLINLYWAGKKIGKIQSRVQNISSQKEHFWDHWHYSRGT</sequence>
<protein>
    <submittedName>
        <fullName evidence="5">Putative disease resistance protein</fullName>
    </submittedName>
</protein>
<accession>A0A314UT21</accession>
<dbReference type="Pfam" id="PF18052">
    <property type="entry name" value="Rx_N"/>
    <property type="match status" value="1"/>
</dbReference>
<evidence type="ECO:0000313" key="6">
    <source>
        <dbReference type="Proteomes" id="UP000250321"/>
    </source>
</evidence>
<dbReference type="PANTHER" id="PTHR19338:SF66">
    <property type="entry name" value="NB-ARC DOMAIN-CONTAINING PROTEIN"/>
    <property type="match status" value="1"/>
</dbReference>
<reference evidence="5 6" key="1">
    <citation type="submission" date="2018-02" db="EMBL/GenBank/DDBJ databases">
        <title>Draft genome of wild Prunus yedoensis var. nudiflora.</title>
        <authorList>
            <person name="Baek S."/>
            <person name="Kim J.-H."/>
            <person name="Choi K."/>
            <person name="Kim G.-B."/>
            <person name="Cho A."/>
            <person name="Jang H."/>
            <person name="Shin C.-H."/>
            <person name="Yu H.-J."/>
            <person name="Mun J.-H."/>
        </authorList>
    </citation>
    <scope>NUCLEOTIDE SEQUENCE [LARGE SCALE GENOMIC DNA]</scope>
    <source>
        <strain evidence="6">cv. Jeju island</strain>
        <tissue evidence="5">Leaf</tissue>
    </source>
</reference>
<gene>
    <name evidence="5" type="ORF">Pyn_03536</name>
</gene>